<feature type="transmembrane region" description="Helical" evidence="6">
    <location>
        <begin position="136"/>
        <end position="159"/>
    </location>
</feature>
<dbReference type="InterPro" id="IPR002549">
    <property type="entry name" value="AI-2E-like"/>
</dbReference>
<feature type="transmembrane region" description="Helical" evidence="6">
    <location>
        <begin position="222"/>
        <end position="249"/>
    </location>
</feature>
<reference evidence="7 8" key="1">
    <citation type="submission" date="2023-07" db="EMBL/GenBank/DDBJ databases">
        <title>Sorghum-associated microbial communities from plants grown in Nebraska, USA.</title>
        <authorList>
            <person name="Schachtman D."/>
        </authorList>
    </citation>
    <scope>NUCLEOTIDE SEQUENCE [LARGE SCALE GENOMIC DNA]</scope>
    <source>
        <strain evidence="7 8">BE187</strain>
    </source>
</reference>
<dbReference type="EMBL" id="JAVDVW010000001">
    <property type="protein sequence ID" value="MDR7098992.1"/>
    <property type="molecule type" value="Genomic_DNA"/>
</dbReference>
<feature type="transmembrane region" description="Helical" evidence="6">
    <location>
        <begin position="44"/>
        <end position="70"/>
    </location>
</feature>
<keyword evidence="3 6" id="KW-0812">Transmembrane</keyword>
<sequence>MLLVSCFRVFHPFLSLMLWSVILAVTLYPLHLKLRPKLGNKDGLTATLITLVIALVLVVPAYLLCTSLVASSLDAMETLKGNKIQIPAPWPSVNDLPVIGPRLHEAWQQVANDPHAAMEKLGPQFKPKLLKLLGTVAGFATGFLLFMAALPITGIIMAFGARGTDSAVRIASALAGPVRGPPMVALCTATVRAVAQGVIGIAFIQALLIGVGLVLLDVPGAALLILAVLLLGIMQVPVTLVTIPVIIYVFATRDASLGNIVLAIYIFLAGLSDNVLKPLLLGRGVAVPMPVVLIGALGGMIVGGLLGLFIGPVLLGIGYQLFWQWVDDHSPAPASKPDTTPT</sequence>
<accession>A0ABU1VND6</accession>
<comment type="similarity">
    <text evidence="2">Belongs to the autoinducer-2 exporter (AI-2E) (TC 2.A.86) family.</text>
</comment>
<gene>
    <name evidence="7" type="ORF">J2X04_001339</name>
</gene>
<evidence type="ECO:0000313" key="7">
    <source>
        <dbReference type="EMBL" id="MDR7098992.1"/>
    </source>
</evidence>
<proteinExistence type="inferred from homology"/>
<protein>
    <submittedName>
        <fullName evidence="7">PurR-regulated permease PerM</fullName>
    </submittedName>
</protein>
<dbReference type="Pfam" id="PF01594">
    <property type="entry name" value="AI-2E_transport"/>
    <property type="match status" value="1"/>
</dbReference>
<evidence type="ECO:0000256" key="3">
    <source>
        <dbReference type="ARBA" id="ARBA00022692"/>
    </source>
</evidence>
<comment type="caution">
    <text evidence="7">The sequence shown here is derived from an EMBL/GenBank/DDBJ whole genome shotgun (WGS) entry which is preliminary data.</text>
</comment>
<evidence type="ECO:0000256" key="4">
    <source>
        <dbReference type="ARBA" id="ARBA00022989"/>
    </source>
</evidence>
<dbReference type="Proteomes" id="UP001267878">
    <property type="component" value="Unassembled WGS sequence"/>
</dbReference>
<evidence type="ECO:0000256" key="5">
    <source>
        <dbReference type="ARBA" id="ARBA00023136"/>
    </source>
</evidence>
<evidence type="ECO:0000256" key="2">
    <source>
        <dbReference type="ARBA" id="ARBA00009773"/>
    </source>
</evidence>
<evidence type="ECO:0000313" key="8">
    <source>
        <dbReference type="Proteomes" id="UP001267878"/>
    </source>
</evidence>
<feature type="transmembrane region" description="Helical" evidence="6">
    <location>
        <begin position="12"/>
        <end position="32"/>
    </location>
</feature>
<evidence type="ECO:0000256" key="6">
    <source>
        <dbReference type="SAM" id="Phobius"/>
    </source>
</evidence>
<comment type="subcellular location">
    <subcellularLocation>
        <location evidence="1">Membrane</location>
        <topology evidence="1">Multi-pass membrane protein</topology>
    </subcellularLocation>
</comment>
<feature type="transmembrane region" description="Helical" evidence="6">
    <location>
        <begin position="256"/>
        <end position="272"/>
    </location>
</feature>
<name>A0ABU1VND6_9GAMM</name>
<keyword evidence="5 6" id="KW-0472">Membrane</keyword>
<keyword evidence="8" id="KW-1185">Reference proteome</keyword>
<feature type="transmembrane region" description="Helical" evidence="6">
    <location>
        <begin position="292"/>
        <end position="315"/>
    </location>
</feature>
<organism evidence="7 8">
    <name type="scientific">Agrilutibacter niabensis</name>
    <dbReference type="NCBI Taxonomy" id="380628"/>
    <lineage>
        <taxon>Bacteria</taxon>
        <taxon>Pseudomonadati</taxon>
        <taxon>Pseudomonadota</taxon>
        <taxon>Gammaproteobacteria</taxon>
        <taxon>Lysobacterales</taxon>
        <taxon>Lysobacteraceae</taxon>
        <taxon>Agrilutibacter</taxon>
    </lineage>
</organism>
<feature type="transmembrane region" description="Helical" evidence="6">
    <location>
        <begin position="193"/>
        <end position="216"/>
    </location>
</feature>
<evidence type="ECO:0000256" key="1">
    <source>
        <dbReference type="ARBA" id="ARBA00004141"/>
    </source>
</evidence>
<keyword evidence="4 6" id="KW-1133">Transmembrane helix</keyword>